<dbReference type="PROSITE" id="PS00062">
    <property type="entry name" value="ALDOKETO_REDUCTASE_2"/>
    <property type="match status" value="1"/>
</dbReference>
<dbReference type="eggNOG" id="COG0656">
    <property type="taxonomic scope" value="Bacteria"/>
</dbReference>
<dbReference type="InterPro" id="IPR020471">
    <property type="entry name" value="AKR"/>
</dbReference>
<reference evidence="8 9" key="1">
    <citation type="submission" date="2007-06" db="EMBL/GenBank/DDBJ databases">
        <authorList>
            <person name="Shimkets L."/>
            <person name="Ferriera S."/>
            <person name="Johnson J."/>
            <person name="Kravitz S."/>
            <person name="Beeson K."/>
            <person name="Sutton G."/>
            <person name="Rogers Y.-H."/>
            <person name="Friedman R."/>
            <person name="Frazier M."/>
            <person name="Venter J.C."/>
        </authorList>
    </citation>
    <scope>NUCLEOTIDE SEQUENCE [LARGE SCALE GENOMIC DNA]</scope>
    <source>
        <strain evidence="8 9">SIR-1</strain>
    </source>
</reference>
<gene>
    <name evidence="8" type="ORF">PPSIR1_14600</name>
</gene>
<organism evidence="8 9">
    <name type="scientific">Plesiocystis pacifica SIR-1</name>
    <dbReference type="NCBI Taxonomy" id="391625"/>
    <lineage>
        <taxon>Bacteria</taxon>
        <taxon>Pseudomonadati</taxon>
        <taxon>Myxococcota</taxon>
        <taxon>Polyangia</taxon>
        <taxon>Nannocystales</taxon>
        <taxon>Nannocystaceae</taxon>
        <taxon>Plesiocystis</taxon>
    </lineage>
</organism>
<evidence type="ECO:0000256" key="6">
    <source>
        <dbReference type="PIRSR" id="PIRSR000097-3"/>
    </source>
</evidence>
<dbReference type="InterPro" id="IPR036812">
    <property type="entry name" value="NAD(P)_OxRdtase_dom_sf"/>
</dbReference>
<dbReference type="CDD" id="cd19123">
    <property type="entry name" value="AKR_AKR3G1"/>
    <property type="match status" value="1"/>
</dbReference>
<dbReference type="AlphaFoldDB" id="A6GFB3"/>
<dbReference type="Gene3D" id="3.20.20.100">
    <property type="entry name" value="NADP-dependent oxidoreductase domain"/>
    <property type="match status" value="1"/>
</dbReference>
<evidence type="ECO:0000256" key="4">
    <source>
        <dbReference type="PIRSR" id="PIRSR000097-1"/>
    </source>
</evidence>
<dbReference type="FunFam" id="3.20.20.100:FF:000006">
    <property type="entry name" value="Aldo-keto reductase family 1 member A1"/>
    <property type="match status" value="1"/>
</dbReference>
<evidence type="ECO:0000313" key="8">
    <source>
        <dbReference type="EMBL" id="EDM75454.1"/>
    </source>
</evidence>
<proteinExistence type="inferred from homology"/>
<evidence type="ECO:0000256" key="2">
    <source>
        <dbReference type="ARBA" id="ARBA00022857"/>
    </source>
</evidence>
<evidence type="ECO:0000313" key="9">
    <source>
        <dbReference type="Proteomes" id="UP000005801"/>
    </source>
</evidence>
<dbReference type="InterPro" id="IPR023210">
    <property type="entry name" value="NADP_OxRdtase_dom"/>
</dbReference>
<dbReference type="Pfam" id="PF00248">
    <property type="entry name" value="Aldo_ket_red"/>
    <property type="match status" value="1"/>
</dbReference>
<dbReference type="GO" id="GO:0008106">
    <property type="term" value="F:alcohol dehydrogenase (NADP+) activity"/>
    <property type="evidence" value="ECO:0007669"/>
    <property type="project" value="InterPro"/>
</dbReference>
<dbReference type="PRINTS" id="PR00069">
    <property type="entry name" value="ALDKETRDTASE"/>
</dbReference>
<evidence type="ECO:0000259" key="7">
    <source>
        <dbReference type="Pfam" id="PF00248"/>
    </source>
</evidence>
<evidence type="ECO:0000256" key="5">
    <source>
        <dbReference type="PIRSR" id="PIRSR000097-2"/>
    </source>
</evidence>
<dbReference type="STRING" id="391625.PPSIR1_14600"/>
<feature type="site" description="Lowers pKa of active site Tyr" evidence="6">
    <location>
        <position position="77"/>
    </location>
</feature>
<dbReference type="RefSeq" id="WP_006975403.1">
    <property type="nucleotide sequence ID" value="NZ_ABCS01000091.1"/>
</dbReference>
<keyword evidence="2" id="KW-0521">NADP</keyword>
<name>A6GFB3_9BACT</name>
<feature type="binding site" evidence="5">
    <location>
        <position position="110"/>
    </location>
    <ligand>
        <name>substrate</name>
    </ligand>
</feature>
<comment type="similarity">
    <text evidence="1">Belongs to the aldo/keto reductase family.</text>
</comment>
<dbReference type="OrthoDB" id="5328358at2"/>
<evidence type="ECO:0000256" key="3">
    <source>
        <dbReference type="ARBA" id="ARBA00023002"/>
    </source>
</evidence>
<dbReference type="PANTHER" id="PTHR11732">
    <property type="entry name" value="ALDO/KETO REDUCTASE"/>
    <property type="match status" value="1"/>
</dbReference>
<accession>A6GFB3</accession>
<dbReference type="PROSITE" id="PS00798">
    <property type="entry name" value="ALDOKETO_REDUCTASE_1"/>
    <property type="match status" value="1"/>
</dbReference>
<feature type="active site" description="Proton donor" evidence="4">
    <location>
        <position position="48"/>
    </location>
</feature>
<dbReference type="InterPro" id="IPR018170">
    <property type="entry name" value="Aldo/ket_reductase_CS"/>
</dbReference>
<dbReference type="InterPro" id="IPR044496">
    <property type="entry name" value="AKR3G"/>
</dbReference>
<dbReference type="Proteomes" id="UP000005801">
    <property type="component" value="Unassembled WGS sequence"/>
</dbReference>
<evidence type="ECO:0000256" key="1">
    <source>
        <dbReference type="ARBA" id="ARBA00007905"/>
    </source>
</evidence>
<keyword evidence="9" id="KW-1185">Reference proteome</keyword>
<keyword evidence="3" id="KW-0560">Oxidoreductase</keyword>
<comment type="caution">
    <text evidence="8">The sequence shown here is derived from an EMBL/GenBank/DDBJ whole genome shotgun (WGS) entry which is preliminary data.</text>
</comment>
<dbReference type="PIRSF" id="PIRSF000097">
    <property type="entry name" value="AKR"/>
    <property type="match status" value="1"/>
</dbReference>
<dbReference type="SUPFAM" id="SSF51430">
    <property type="entry name" value="NAD(P)-linked oxidoreductase"/>
    <property type="match status" value="1"/>
</dbReference>
<dbReference type="EMBL" id="ABCS01000091">
    <property type="protein sequence ID" value="EDM75454.1"/>
    <property type="molecule type" value="Genomic_DNA"/>
</dbReference>
<feature type="domain" description="NADP-dependent oxidoreductase" evidence="7">
    <location>
        <begin position="15"/>
        <end position="283"/>
    </location>
</feature>
<sequence>MKHLTLANGDRMPALGLGTWKSSPGEVGAAVETAIELGYRHIDCAAIYGNEAEIGEAIARCVAKGTVTRDQLWITSKLWNDCHAPEHVGPALDATLERLGLEHLDLYLIHWPVAHVHGAVLPKQTSDFVSLDDLPISATWAALEACVDAGKTRHIGVSNFSAAKLASVCEGARVQPACNQVELHPYLQQRALVDACAQRGVLVTAYSPLGSRDRAASFKAADEPVLLEDPSIAAIAERLGCSPAQVLIAWAIDRGTSVIPKSVNPQRLAQNLASASIELDADARQLILTLDRERRYIDGTFWTPPGSPYSLATLWDE</sequence>
<protein>
    <submittedName>
        <fullName evidence="8">Aldehyde reductase</fullName>
    </submittedName>
</protein>